<evidence type="ECO:0000313" key="1">
    <source>
        <dbReference type="EMBL" id="MFC6887888.1"/>
    </source>
</evidence>
<dbReference type="RefSeq" id="WP_379764392.1">
    <property type="nucleotide sequence ID" value="NZ_JBHSXI010000001.1"/>
</dbReference>
<evidence type="ECO:0000313" key="2">
    <source>
        <dbReference type="Proteomes" id="UP001596333"/>
    </source>
</evidence>
<sequence>MRDLVACKDCDRVFFAVRTRDLGDNCPDCGNDGKGSMHWYRVIDDAW</sequence>
<protein>
    <recommendedName>
        <fullName evidence="3">Rubrerythrin-like domain-containing protein</fullName>
    </recommendedName>
</protein>
<proteinExistence type="predicted"/>
<reference evidence="1 2" key="1">
    <citation type="journal article" date="2019" name="Int. J. Syst. Evol. Microbiol.">
        <title>The Global Catalogue of Microorganisms (GCM) 10K type strain sequencing project: providing services to taxonomists for standard genome sequencing and annotation.</title>
        <authorList>
            <consortium name="The Broad Institute Genomics Platform"/>
            <consortium name="The Broad Institute Genome Sequencing Center for Infectious Disease"/>
            <person name="Wu L."/>
            <person name="Ma J."/>
        </authorList>
    </citation>
    <scope>NUCLEOTIDE SEQUENCE [LARGE SCALE GENOMIC DNA]</scope>
    <source>
        <strain evidence="1 2">Y73</strain>
    </source>
</reference>
<evidence type="ECO:0008006" key="3">
    <source>
        <dbReference type="Google" id="ProtNLM"/>
    </source>
</evidence>
<dbReference type="Proteomes" id="UP001596333">
    <property type="component" value="Unassembled WGS sequence"/>
</dbReference>
<accession>A0ABD5UFI1</accession>
<keyword evidence="2" id="KW-1185">Reference proteome</keyword>
<comment type="caution">
    <text evidence="1">The sequence shown here is derived from an EMBL/GenBank/DDBJ whole genome shotgun (WGS) entry which is preliminary data.</text>
</comment>
<organism evidence="1 2">
    <name type="scientific">Halorubrum trueperi</name>
    <dbReference type="NCBI Taxonomy" id="2004704"/>
    <lineage>
        <taxon>Archaea</taxon>
        <taxon>Methanobacteriati</taxon>
        <taxon>Methanobacteriota</taxon>
        <taxon>Stenosarchaea group</taxon>
        <taxon>Halobacteria</taxon>
        <taxon>Halobacteriales</taxon>
        <taxon>Haloferacaceae</taxon>
        <taxon>Halorubrum</taxon>
    </lineage>
</organism>
<dbReference type="EMBL" id="JBHSXI010000001">
    <property type="protein sequence ID" value="MFC6887888.1"/>
    <property type="molecule type" value="Genomic_DNA"/>
</dbReference>
<gene>
    <name evidence="1" type="ORF">ACFQEY_02295</name>
</gene>
<name>A0ABD5UFI1_9EURY</name>
<dbReference type="AlphaFoldDB" id="A0ABD5UFI1"/>